<feature type="region of interest" description="Disordered" evidence="1">
    <location>
        <begin position="31"/>
        <end position="62"/>
    </location>
</feature>
<comment type="caution">
    <text evidence="2">The sequence shown here is derived from an EMBL/GenBank/DDBJ whole genome shotgun (WGS) entry which is preliminary data.</text>
</comment>
<dbReference type="Proteomes" id="UP000299102">
    <property type="component" value="Unassembled WGS sequence"/>
</dbReference>
<evidence type="ECO:0000313" key="3">
    <source>
        <dbReference type="Proteomes" id="UP000299102"/>
    </source>
</evidence>
<dbReference type="AlphaFoldDB" id="A0A4C2A183"/>
<accession>A0A4C2A183</accession>
<evidence type="ECO:0000256" key="1">
    <source>
        <dbReference type="SAM" id="MobiDB-lite"/>
    </source>
</evidence>
<dbReference type="EMBL" id="BGZK01002323">
    <property type="protein sequence ID" value="GBP92939.1"/>
    <property type="molecule type" value="Genomic_DNA"/>
</dbReference>
<keyword evidence="3" id="KW-1185">Reference proteome</keyword>
<name>A0A4C2A183_EUMVA</name>
<evidence type="ECO:0000313" key="2">
    <source>
        <dbReference type="EMBL" id="GBP92939.1"/>
    </source>
</evidence>
<proteinExistence type="predicted"/>
<reference evidence="2 3" key="1">
    <citation type="journal article" date="2019" name="Commun. Biol.">
        <title>The bagworm genome reveals a unique fibroin gene that provides high tensile strength.</title>
        <authorList>
            <person name="Kono N."/>
            <person name="Nakamura H."/>
            <person name="Ohtoshi R."/>
            <person name="Tomita M."/>
            <person name="Numata K."/>
            <person name="Arakawa K."/>
        </authorList>
    </citation>
    <scope>NUCLEOTIDE SEQUENCE [LARGE SCALE GENOMIC DNA]</scope>
</reference>
<protein>
    <submittedName>
        <fullName evidence="2">Uncharacterized protein</fullName>
    </submittedName>
</protein>
<sequence>MPHHPGHWKGAHRNTLKVKIVAFNPQTQTHILNSDSAGGVRRNLASEDRRRRRRRRAPPALAPPTPPFAYFCIRIIKALP</sequence>
<gene>
    <name evidence="2" type="ORF">EVAR_66485_1</name>
</gene>
<organism evidence="2 3">
    <name type="scientific">Eumeta variegata</name>
    <name type="common">Bagworm moth</name>
    <name type="synonym">Eumeta japonica</name>
    <dbReference type="NCBI Taxonomy" id="151549"/>
    <lineage>
        <taxon>Eukaryota</taxon>
        <taxon>Metazoa</taxon>
        <taxon>Ecdysozoa</taxon>
        <taxon>Arthropoda</taxon>
        <taxon>Hexapoda</taxon>
        <taxon>Insecta</taxon>
        <taxon>Pterygota</taxon>
        <taxon>Neoptera</taxon>
        <taxon>Endopterygota</taxon>
        <taxon>Lepidoptera</taxon>
        <taxon>Glossata</taxon>
        <taxon>Ditrysia</taxon>
        <taxon>Tineoidea</taxon>
        <taxon>Psychidae</taxon>
        <taxon>Oiketicinae</taxon>
        <taxon>Eumeta</taxon>
    </lineage>
</organism>